<dbReference type="GO" id="GO:0016491">
    <property type="term" value="F:oxidoreductase activity"/>
    <property type="evidence" value="ECO:0007669"/>
    <property type="project" value="InterPro"/>
</dbReference>
<organism evidence="5 6">
    <name type="scientific">Stylophora pistillata</name>
    <name type="common">Smooth cauliflower coral</name>
    <dbReference type="NCBI Taxonomy" id="50429"/>
    <lineage>
        <taxon>Eukaryota</taxon>
        <taxon>Metazoa</taxon>
        <taxon>Cnidaria</taxon>
        <taxon>Anthozoa</taxon>
        <taxon>Hexacorallia</taxon>
        <taxon>Scleractinia</taxon>
        <taxon>Astrocoeniina</taxon>
        <taxon>Pocilloporidae</taxon>
        <taxon>Stylophora</taxon>
    </lineage>
</organism>
<keyword evidence="1" id="KW-0479">Metal-binding</keyword>
<accession>A0A2B4STS7</accession>
<evidence type="ECO:0000256" key="2">
    <source>
        <dbReference type="ARBA" id="ARBA00023008"/>
    </source>
</evidence>
<sequence length="327" mass="38995">MAIAWHWFVTYFMISWSIAQANTQENIVFQANYEDLNRGCWEGSFVLNECEERCECRNGELVNCYRVRKDFIKMDILERRRFLDAYKIVSTYPSFRKDYRRVVAYHIMYTPTELLHEGPEIFLPWHRWWLVEFENLLRRVDCRVTIPYWNWSRVANHWWGGFGKEDFWSPGAHGLGGDGTTPNLCVVDGPFSGDKWSLLKIGGGGCLKRNFSYLHLTGDKEHMKSTLALPVEEFLEFEEILREIYHNEIHWYVGGTMFTTEAANAPEVVPHHSFLDKIWLEWQKKGKEYKNVFFYDVPRKFPKTNYYGWQWLDSDNLPDQVKVMYED</sequence>
<reference evidence="6" key="1">
    <citation type="journal article" date="2017" name="bioRxiv">
        <title>Comparative analysis of the genomes of Stylophora pistillata and Acropora digitifera provides evidence for extensive differences between species of corals.</title>
        <authorList>
            <person name="Voolstra C.R."/>
            <person name="Li Y."/>
            <person name="Liew Y.J."/>
            <person name="Baumgarten S."/>
            <person name="Zoccola D."/>
            <person name="Flot J.-F."/>
            <person name="Tambutte S."/>
            <person name="Allemand D."/>
            <person name="Aranda M."/>
        </authorList>
    </citation>
    <scope>NUCLEOTIDE SEQUENCE [LARGE SCALE GENOMIC DNA]</scope>
</reference>
<dbReference type="Pfam" id="PF00264">
    <property type="entry name" value="Tyrosinase"/>
    <property type="match status" value="1"/>
</dbReference>
<evidence type="ECO:0000313" key="6">
    <source>
        <dbReference type="Proteomes" id="UP000225706"/>
    </source>
</evidence>
<keyword evidence="6" id="KW-1185">Reference proteome</keyword>
<dbReference type="InterPro" id="IPR050316">
    <property type="entry name" value="Tyrosinase/Hemocyanin"/>
</dbReference>
<dbReference type="Gene3D" id="1.10.1280.10">
    <property type="entry name" value="Di-copper center containing domain from catechol oxidase"/>
    <property type="match status" value="1"/>
</dbReference>
<evidence type="ECO:0000256" key="1">
    <source>
        <dbReference type="ARBA" id="ARBA00022723"/>
    </source>
</evidence>
<feature type="signal peptide" evidence="3">
    <location>
        <begin position="1"/>
        <end position="23"/>
    </location>
</feature>
<feature type="domain" description="Tyrosinase copper-binding" evidence="4">
    <location>
        <begin position="116"/>
        <end position="134"/>
    </location>
</feature>
<dbReference type="Proteomes" id="UP000225706">
    <property type="component" value="Unassembled WGS sequence"/>
</dbReference>
<keyword evidence="3" id="KW-0732">Signal</keyword>
<dbReference type="EMBL" id="LSMT01000006">
    <property type="protein sequence ID" value="PFX34084.1"/>
    <property type="molecule type" value="Genomic_DNA"/>
</dbReference>
<dbReference type="GO" id="GO:0046872">
    <property type="term" value="F:metal ion binding"/>
    <property type="evidence" value="ECO:0007669"/>
    <property type="project" value="UniProtKB-KW"/>
</dbReference>
<dbReference type="OrthoDB" id="2151857at2759"/>
<evidence type="ECO:0000313" key="5">
    <source>
        <dbReference type="EMBL" id="PFX34084.1"/>
    </source>
</evidence>
<proteinExistence type="predicted"/>
<dbReference type="SUPFAM" id="SSF48056">
    <property type="entry name" value="Di-copper centre-containing domain"/>
    <property type="match status" value="1"/>
</dbReference>
<evidence type="ECO:0000259" key="4">
    <source>
        <dbReference type="PROSITE" id="PS00497"/>
    </source>
</evidence>
<dbReference type="PANTHER" id="PTHR11474">
    <property type="entry name" value="TYROSINASE FAMILY MEMBER"/>
    <property type="match status" value="1"/>
</dbReference>
<name>A0A2B4STS7_STYPI</name>
<dbReference type="InterPro" id="IPR002227">
    <property type="entry name" value="Tyrosinase_Cu-bd"/>
</dbReference>
<dbReference type="PANTHER" id="PTHR11474:SF126">
    <property type="entry name" value="TYROSINASE-LIKE PROTEIN TYR-1-RELATED"/>
    <property type="match status" value="1"/>
</dbReference>
<dbReference type="PROSITE" id="PS00497">
    <property type="entry name" value="TYROSINASE_1"/>
    <property type="match status" value="1"/>
</dbReference>
<protein>
    <submittedName>
        <fullName evidence="5">Tyrosinase</fullName>
    </submittedName>
</protein>
<gene>
    <name evidence="5" type="primary">melC2</name>
    <name evidence="5" type="ORF">AWC38_SpisGene983</name>
</gene>
<dbReference type="AlphaFoldDB" id="A0A2B4STS7"/>
<keyword evidence="2" id="KW-0186">Copper</keyword>
<dbReference type="PRINTS" id="PR00092">
    <property type="entry name" value="TYROSINASE"/>
</dbReference>
<dbReference type="InterPro" id="IPR008922">
    <property type="entry name" value="Di-copper_centre_dom_sf"/>
</dbReference>
<feature type="chain" id="PRO_5012676685" evidence="3">
    <location>
        <begin position="24"/>
        <end position="327"/>
    </location>
</feature>
<evidence type="ECO:0000256" key="3">
    <source>
        <dbReference type="SAM" id="SignalP"/>
    </source>
</evidence>
<comment type="caution">
    <text evidence="5">The sequence shown here is derived from an EMBL/GenBank/DDBJ whole genome shotgun (WGS) entry which is preliminary data.</text>
</comment>
<dbReference type="STRING" id="50429.A0A2B4STS7"/>